<dbReference type="InParanoid" id="G3AU20"/>
<dbReference type="GeneID" id="18871688"/>
<dbReference type="HOGENOM" id="CLU_2028185_0_0_1"/>
<reference evidence="1 2" key="1">
    <citation type="journal article" date="2011" name="Proc. Natl. Acad. Sci. U.S.A.">
        <title>Comparative genomics of xylose-fermenting fungi for enhanced biofuel production.</title>
        <authorList>
            <person name="Wohlbach D.J."/>
            <person name="Kuo A."/>
            <person name="Sato T.K."/>
            <person name="Potts K.M."/>
            <person name="Salamov A.A."/>
            <person name="LaButti K.M."/>
            <person name="Sun H."/>
            <person name="Clum A."/>
            <person name="Pangilinan J.L."/>
            <person name="Lindquist E.A."/>
            <person name="Lucas S."/>
            <person name="Lapidus A."/>
            <person name="Jin M."/>
            <person name="Gunawan C."/>
            <person name="Balan V."/>
            <person name="Dale B.E."/>
            <person name="Jeffries T.W."/>
            <person name="Zinkel R."/>
            <person name="Barry K.W."/>
            <person name="Grigoriev I.V."/>
            <person name="Gasch A.P."/>
        </authorList>
    </citation>
    <scope>NUCLEOTIDE SEQUENCE [LARGE SCALE GENOMIC DNA]</scope>
    <source>
        <strain evidence="2">NRRL Y-27907 / 11-Y1</strain>
    </source>
</reference>
<accession>G3AU20</accession>
<dbReference type="RefSeq" id="XP_007377367.1">
    <property type="nucleotide sequence ID" value="XM_007377305.1"/>
</dbReference>
<sequence length="122" mass="14069">MTTEYKKTTGSPAIDRLVVALRRHLESFMHHANYPYTQNDVDACISLLIDYTIKVRETTSRDEAMEIVESTVLKLNDINENCGCALIETAEREEIAEIIILAGHEMGYNTMNEDITEEWRDW</sequence>
<organism evidence="2">
    <name type="scientific">Spathaspora passalidarum (strain NRRL Y-27907 / 11-Y1)</name>
    <dbReference type="NCBI Taxonomy" id="619300"/>
    <lineage>
        <taxon>Eukaryota</taxon>
        <taxon>Fungi</taxon>
        <taxon>Dikarya</taxon>
        <taxon>Ascomycota</taxon>
        <taxon>Saccharomycotina</taxon>
        <taxon>Pichiomycetes</taxon>
        <taxon>Debaryomycetaceae</taxon>
        <taxon>Spathaspora</taxon>
    </lineage>
</organism>
<dbReference type="AlphaFoldDB" id="G3AU20"/>
<dbReference type="EMBL" id="GL996505">
    <property type="protein sequence ID" value="EGW30396.1"/>
    <property type="molecule type" value="Genomic_DNA"/>
</dbReference>
<evidence type="ECO:0000313" key="2">
    <source>
        <dbReference type="Proteomes" id="UP000000709"/>
    </source>
</evidence>
<dbReference type="Proteomes" id="UP000000709">
    <property type="component" value="Unassembled WGS sequence"/>
</dbReference>
<keyword evidence="2" id="KW-1185">Reference proteome</keyword>
<name>G3AU20_SPAPN</name>
<proteinExistence type="predicted"/>
<protein>
    <submittedName>
        <fullName evidence="1">Uncharacterized protein</fullName>
    </submittedName>
</protein>
<dbReference type="KEGG" id="spaa:SPAPADRAFT_52485"/>
<evidence type="ECO:0000313" key="1">
    <source>
        <dbReference type="EMBL" id="EGW30396.1"/>
    </source>
</evidence>
<gene>
    <name evidence="1" type="ORF">SPAPADRAFT_52485</name>
</gene>